<evidence type="ECO:0008006" key="9">
    <source>
        <dbReference type="Google" id="ProtNLM"/>
    </source>
</evidence>
<dbReference type="GO" id="GO:0016020">
    <property type="term" value="C:membrane"/>
    <property type="evidence" value="ECO:0007669"/>
    <property type="project" value="UniProtKB-SubCell"/>
</dbReference>
<evidence type="ECO:0000256" key="2">
    <source>
        <dbReference type="ARBA" id="ARBA00005335"/>
    </source>
</evidence>
<keyword evidence="4 6" id="KW-1133">Transmembrane helix</keyword>
<name>A0A653C6S8_CALMS</name>
<feature type="transmembrane region" description="Helical" evidence="6">
    <location>
        <begin position="139"/>
        <end position="160"/>
    </location>
</feature>
<keyword evidence="5 6" id="KW-0472">Membrane</keyword>
<proteinExistence type="inferred from homology"/>
<sequence>MSTRLNDKSADLFYANHLLIVQKINKYLSILSFYLYHFSKAINMGLSSCFENINIPPCIWFETGNRKNAYVSMLAGFLFFSGWWAIIDAGSTTSYIKAGYHMCGVVGTLSLIMVNSVSNAQMRGDIYEGGCLGPRGTRIWLFLGFVMGFAAVIASCWILFANFMEEGHHRAGVSLFLQNALIFVSSIIYKFGRSEDLWG</sequence>
<feature type="transmembrane region" description="Helical" evidence="6">
    <location>
        <begin position="98"/>
        <end position="118"/>
    </location>
</feature>
<evidence type="ECO:0000256" key="4">
    <source>
        <dbReference type="ARBA" id="ARBA00022989"/>
    </source>
</evidence>
<dbReference type="Proteomes" id="UP000410492">
    <property type="component" value="Unassembled WGS sequence"/>
</dbReference>
<evidence type="ECO:0000256" key="3">
    <source>
        <dbReference type="ARBA" id="ARBA00022692"/>
    </source>
</evidence>
<dbReference type="InterPro" id="IPR007919">
    <property type="entry name" value="UPF0220"/>
</dbReference>
<evidence type="ECO:0000256" key="1">
    <source>
        <dbReference type="ARBA" id="ARBA00004141"/>
    </source>
</evidence>
<dbReference type="Pfam" id="PF05255">
    <property type="entry name" value="UPF0220"/>
    <property type="match status" value="1"/>
</dbReference>
<keyword evidence="3 6" id="KW-0812">Transmembrane</keyword>
<reference evidence="7 8" key="1">
    <citation type="submission" date="2019-01" db="EMBL/GenBank/DDBJ databases">
        <authorList>
            <person name="Sayadi A."/>
        </authorList>
    </citation>
    <scope>NUCLEOTIDE SEQUENCE [LARGE SCALE GENOMIC DNA]</scope>
</reference>
<evidence type="ECO:0000313" key="7">
    <source>
        <dbReference type="EMBL" id="VEN43588.1"/>
    </source>
</evidence>
<organism evidence="7 8">
    <name type="scientific">Callosobruchus maculatus</name>
    <name type="common">Southern cowpea weevil</name>
    <name type="synonym">Pulse bruchid</name>
    <dbReference type="NCBI Taxonomy" id="64391"/>
    <lineage>
        <taxon>Eukaryota</taxon>
        <taxon>Metazoa</taxon>
        <taxon>Ecdysozoa</taxon>
        <taxon>Arthropoda</taxon>
        <taxon>Hexapoda</taxon>
        <taxon>Insecta</taxon>
        <taxon>Pterygota</taxon>
        <taxon>Neoptera</taxon>
        <taxon>Endopterygota</taxon>
        <taxon>Coleoptera</taxon>
        <taxon>Polyphaga</taxon>
        <taxon>Cucujiformia</taxon>
        <taxon>Chrysomeloidea</taxon>
        <taxon>Chrysomelidae</taxon>
        <taxon>Bruchinae</taxon>
        <taxon>Bruchini</taxon>
        <taxon>Callosobruchus</taxon>
    </lineage>
</organism>
<dbReference type="PANTHER" id="PTHR13180">
    <property type="entry name" value="SMALL MEMBRANE PROTEIN-RELATED"/>
    <property type="match status" value="1"/>
</dbReference>
<dbReference type="AlphaFoldDB" id="A0A653C6S8"/>
<evidence type="ECO:0000313" key="8">
    <source>
        <dbReference type="Proteomes" id="UP000410492"/>
    </source>
</evidence>
<dbReference type="OrthoDB" id="268928at2759"/>
<gene>
    <name evidence="7" type="ORF">CALMAC_LOCUS6686</name>
</gene>
<protein>
    <recommendedName>
        <fullName evidence="9">Transmembrane protein 50A</fullName>
    </recommendedName>
</protein>
<keyword evidence="8" id="KW-1185">Reference proteome</keyword>
<dbReference type="EMBL" id="CAACVG010007088">
    <property type="protein sequence ID" value="VEN43588.1"/>
    <property type="molecule type" value="Genomic_DNA"/>
</dbReference>
<feature type="transmembrane region" description="Helical" evidence="6">
    <location>
        <begin position="69"/>
        <end position="86"/>
    </location>
</feature>
<comment type="subcellular location">
    <subcellularLocation>
        <location evidence="1">Membrane</location>
        <topology evidence="1">Multi-pass membrane protein</topology>
    </subcellularLocation>
</comment>
<evidence type="ECO:0000256" key="5">
    <source>
        <dbReference type="ARBA" id="ARBA00023136"/>
    </source>
</evidence>
<comment type="similarity">
    <text evidence="2">Belongs to the UPF0220 family.</text>
</comment>
<accession>A0A653C6S8</accession>
<evidence type="ECO:0000256" key="6">
    <source>
        <dbReference type="SAM" id="Phobius"/>
    </source>
</evidence>
<feature type="transmembrane region" description="Helical" evidence="6">
    <location>
        <begin position="172"/>
        <end position="192"/>
    </location>
</feature>